<evidence type="ECO:0000256" key="6">
    <source>
        <dbReference type="ARBA" id="ARBA00022692"/>
    </source>
</evidence>
<keyword evidence="15" id="KW-0675">Receptor</keyword>
<dbReference type="GO" id="GO:0048544">
    <property type="term" value="P:recognition of pollen"/>
    <property type="evidence" value="ECO:0007669"/>
    <property type="project" value="InterPro"/>
</dbReference>
<keyword evidence="13 21" id="KW-0472">Membrane</keyword>
<dbReference type="Proteomes" id="UP000797356">
    <property type="component" value="Chromosome 2"/>
</dbReference>
<evidence type="ECO:0000313" key="27">
    <source>
        <dbReference type="Proteomes" id="UP000797356"/>
    </source>
</evidence>
<dbReference type="GO" id="GO:0005524">
    <property type="term" value="F:ATP binding"/>
    <property type="evidence" value="ECO:0007669"/>
    <property type="project" value="UniProtKB-UniRule"/>
</dbReference>
<comment type="subcellular location">
    <subcellularLocation>
        <location evidence="1">Membrane</location>
        <topology evidence="1">Single-pass type I membrane protein</topology>
    </subcellularLocation>
</comment>
<evidence type="ECO:0000259" key="23">
    <source>
        <dbReference type="PROSITE" id="PS50011"/>
    </source>
</evidence>
<keyword evidence="4" id="KW-0597">Phosphoprotein</keyword>
<dbReference type="GO" id="GO:0004674">
    <property type="term" value="F:protein serine/threonine kinase activity"/>
    <property type="evidence" value="ECO:0007669"/>
    <property type="project" value="UniProtKB-KW"/>
</dbReference>
<feature type="domain" description="Apple" evidence="25">
    <location>
        <begin position="366"/>
        <end position="456"/>
    </location>
</feature>
<name>A0A8K0HXT5_COCNU</name>
<dbReference type="SUPFAM" id="SSF56112">
    <property type="entry name" value="Protein kinase-like (PK-like)"/>
    <property type="match status" value="1"/>
</dbReference>
<dbReference type="FunFam" id="2.90.10.30:FF:000003">
    <property type="entry name" value="Os04g0303100 protein"/>
    <property type="match status" value="1"/>
</dbReference>
<evidence type="ECO:0000256" key="5">
    <source>
        <dbReference type="ARBA" id="ARBA00022679"/>
    </source>
</evidence>
<evidence type="ECO:0000256" key="11">
    <source>
        <dbReference type="ARBA" id="ARBA00022840"/>
    </source>
</evidence>
<keyword evidence="27" id="KW-1185">Reference proteome</keyword>
<dbReference type="InterPro" id="IPR017441">
    <property type="entry name" value="Protein_kinase_ATP_BS"/>
</dbReference>
<feature type="signal peptide" evidence="22">
    <location>
        <begin position="1"/>
        <end position="19"/>
    </location>
</feature>
<evidence type="ECO:0000259" key="25">
    <source>
        <dbReference type="PROSITE" id="PS50948"/>
    </source>
</evidence>
<dbReference type="PIRSF" id="PIRSF000641">
    <property type="entry name" value="SRK"/>
    <property type="match status" value="1"/>
</dbReference>
<dbReference type="PANTHER" id="PTHR47976:SF9">
    <property type="entry name" value="OS01G0113650 PROTEIN"/>
    <property type="match status" value="1"/>
</dbReference>
<evidence type="ECO:0000256" key="22">
    <source>
        <dbReference type="SAM" id="SignalP"/>
    </source>
</evidence>
<evidence type="ECO:0000256" key="20">
    <source>
        <dbReference type="PROSITE-ProRule" id="PRU10141"/>
    </source>
</evidence>
<keyword evidence="3" id="KW-0245">EGF-like domain</keyword>
<dbReference type="PROSITE" id="PS50948">
    <property type="entry name" value="PAN"/>
    <property type="match status" value="1"/>
</dbReference>
<dbReference type="PROSITE" id="PS50927">
    <property type="entry name" value="BULB_LECTIN"/>
    <property type="match status" value="1"/>
</dbReference>
<dbReference type="InterPro" id="IPR000719">
    <property type="entry name" value="Prot_kinase_dom"/>
</dbReference>
<dbReference type="OrthoDB" id="4062651at2759"/>
<sequence length="847" mass="95149">MRSPYPFLFFFLAAQPCLRFLIAQPFDYPTAAPSTFWTNNLSLKHNVTYPDGSMVRAILLRSNPAFFGPSFAAGFFCNAACDAFLFAVFIVYTNSGAEITNPMIGSPQVVWSANRDRPVRENATLHFTEDGNLVLRDADSTIVWSTNTSGQSVLGLNITASGNLLLFDRQNASIWQSFDHPTDSLVPGQTLREGQRLIANISTTNWTRGQFYLTVLADGLKAFVDSSPLQAYYVNEVSGLKAKNKSAYVTFTNGSLAIFTLFTKPDVPDENIILPSASSVQYMRLESDGHLKVYEWRTTGWDIVDDVMKLYPDNCAYPTVCGEYGICSNNGQCSCPSETNSSSNYFKQIDDRHPNLGCSSVIPLSCQSLQDHQLLALENVTYFSSLALENIISLSSVAEESCKQTCLKNCSCKAAIFQYEQNTSDGYCFLPSQLFSLMNNQPTVTHYNSNLYLKIQIVPRTTNKTLTSSTSRKKIMGVGAILGFTIGALFVLFLIVGIFVLFNRKKNSHMEEEDQFDQIPGMPTRFSFEELKVATGNFCKKLGEGGFGSVFEGDLGDMRVAVKRLDGIGQGKKEFLAEVETIGSIHHICLVRLIGFCAERSYRLLVYEYMCNGSLDKWIFYRNQDVALDWQTRRKIITHIAKALSYLHEECRQRIAHLDIKPQNILLDDNFNAKVSDFGLAKMIDRDQSHVMTRMRGTPGYLAPEWLTSKITEKVDIYSFGVVVMEIVCGRKNLDYSQSEESIHLISLLQEKIKEDKLLDLIDNHGNDMHLHREEVNEIMQLAMWCLQIDSNKRPFMSIVVKILEGAMNVETCLDYNFVTTTPMMLSNMNHLDASRPQSASLLSGPR</sequence>
<keyword evidence="14" id="KW-1015">Disulfide bond</keyword>
<dbReference type="FunFam" id="2.90.10.10:FF:000039">
    <property type="entry name" value="G-type lectin S-receptor-like serine/threonine-protein kinase SD2-5"/>
    <property type="match status" value="1"/>
</dbReference>
<keyword evidence="8" id="KW-0430">Lectin</keyword>
<dbReference type="InterPro" id="IPR008271">
    <property type="entry name" value="Ser/Thr_kinase_AS"/>
</dbReference>
<reference evidence="26" key="1">
    <citation type="journal article" date="2017" name="Gigascience">
        <title>The genome draft of coconut (Cocos nucifera).</title>
        <authorList>
            <person name="Xiao Y."/>
            <person name="Xu P."/>
            <person name="Fan H."/>
            <person name="Baudouin L."/>
            <person name="Xia W."/>
            <person name="Bocs S."/>
            <person name="Xu J."/>
            <person name="Li Q."/>
            <person name="Guo A."/>
            <person name="Zhou L."/>
            <person name="Li J."/>
            <person name="Wu Y."/>
            <person name="Ma Z."/>
            <person name="Armero A."/>
            <person name="Issali A.E."/>
            <person name="Liu N."/>
            <person name="Peng M."/>
            <person name="Yang Y."/>
        </authorList>
    </citation>
    <scope>NUCLEOTIDE SEQUENCE</scope>
    <source>
        <tissue evidence="26">Spear leaf of Hainan Tall coconut</tissue>
    </source>
</reference>
<evidence type="ECO:0000256" key="12">
    <source>
        <dbReference type="ARBA" id="ARBA00022989"/>
    </source>
</evidence>
<feature type="domain" description="Bulb-type lectin" evidence="24">
    <location>
        <begin position="51"/>
        <end position="179"/>
    </location>
</feature>
<dbReference type="PROSITE" id="PS50011">
    <property type="entry name" value="PROTEIN_KINASE_DOM"/>
    <property type="match status" value="1"/>
</dbReference>
<dbReference type="InterPro" id="IPR024171">
    <property type="entry name" value="SRK-like_kinase"/>
</dbReference>
<dbReference type="Pfam" id="PF00069">
    <property type="entry name" value="Pkinase"/>
    <property type="match status" value="1"/>
</dbReference>
<comment type="catalytic activity">
    <reaction evidence="18 19">
        <text>L-seryl-[protein] + ATP = O-phospho-L-seryl-[protein] + ADP + H(+)</text>
        <dbReference type="Rhea" id="RHEA:17989"/>
        <dbReference type="Rhea" id="RHEA-COMP:9863"/>
        <dbReference type="Rhea" id="RHEA-COMP:11604"/>
        <dbReference type="ChEBI" id="CHEBI:15378"/>
        <dbReference type="ChEBI" id="CHEBI:29999"/>
        <dbReference type="ChEBI" id="CHEBI:30616"/>
        <dbReference type="ChEBI" id="CHEBI:83421"/>
        <dbReference type="ChEBI" id="CHEBI:456216"/>
        <dbReference type="EC" id="2.7.11.1"/>
    </reaction>
</comment>
<keyword evidence="7 22" id="KW-0732">Signal</keyword>
<reference evidence="26" key="2">
    <citation type="submission" date="2019-07" db="EMBL/GenBank/DDBJ databases">
        <authorList>
            <person name="Yang Y."/>
            <person name="Bocs S."/>
            <person name="Baudouin L."/>
        </authorList>
    </citation>
    <scope>NUCLEOTIDE SEQUENCE</scope>
    <source>
        <tissue evidence="26">Spear leaf of Hainan Tall coconut</tissue>
    </source>
</reference>
<evidence type="ECO:0000256" key="15">
    <source>
        <dbReference type="ARBA" id="ARBA00023170"/>
    </source>
</evidence>
<keyword evidence="9 19" id="KW-0547">Nucleotide-binding</keyword>
<evidence type="ECO:0000256" key="2">
    <source>
        <dbReference type="ARBA" id="ARBA00022527"/>
    </source>
</evidence>
<dbReference type="CDD" id="cd01098">
    <property type="entry name" value="PAN_AP_plant"/>
    <property type="match status" value="1"/>
</dbReference>
<evidence type="ECO:0000256" key="19">
    <source>
        <dbReference type="PIRNR" id="PIRNR000641"/>
    </source>
</evidence>
<dbReference type="AlphaFoldDB" id="A0A8K0HXT5"/>
<dbReference type="InterPro" id="IPR001480">
    <property type="entry name" value="Bulb-type_lectin_dom"/>
</dbReference>
<dbReference type="GO" id="GO:0051707">
    <property type="term" value="P:response to other organism"/>
    <property type="evidence" value="ECO:0007669"/>
    <property type="project" value="UniProtKB-ARBA"/>
</dbReference>
<keyword evidence="5 19" id="KW-0808">Transferase</keyword>
<evidence type="ECO:0000256" key="18">
    <source>
        <dbReference type="ARBA" id="ARBA00048679"/>
    </source>
</evidence>
<evidence type="ECO:0000256" key="17">
    <source>
        <dbReference type="ARBA" id="ARBA00047899"/>
    </source>
</evidence>
<dbReference type="InterPro" id="IPR051343">
    <property type="entry name" value="G-type_lectin_kinases/EP1-like"/>
</dbReference>
<dbReference type="Pfam" id="PF00954">
    <property type="entry name" value="S_locus_glycop"/>
    <property type="match status" value="1"/>
</dbReference>
<protein>
    <recommendedName>
        <fullName evidence="19">Receptor-like serine/threonine-protein kinase</fullName>
        <ecNumber evidence="19">2.7.11.1</ecNumber>
    </recommendedName>
</protein>
<dbReference type="InterPro" id="IPR000858">
    <property type="entry name" value="S_locus_glycoprot_dom"/>
</dbReference>
<gene>
    <name evidence="26" type="ORF">COCNU_02G002010</name>
</gene>
<evidence type="ECO:0000256" key="16">
    <source>
        <dbReference type="ARBA" id="ARBA00023180"/>
    </source>
</evidence>
<organism evidence="26 27">
    <name type="scientific">Cocos nucifera</name>
    <name type="common">Coconut palm</name>
    <dbReference type="NCBI Taxonomy" id="13894"/>
    <lineage>
        <taxon>Eukaryota</taxon>
        <taxon>Viridiplantae</taxon>
        <taxon>Streptophyta</taxon>
        <taxon>Embryophyta</taxon>
        <taxon>Tracheophyta</taxon>
        <taxon>Spermatophyta</taxon>
        <taxon>Magnoliopsida</taxon>
        <taxon>Liliopsida</taxon>
        <taxon>Arecaceae</taxon>
        <taxon>Arecoideae</taxon>
        <taxon>Cocoseae</taxon>
        <taxon>Attaleinae</taxon>
        <taxon>Cocos</taxon>
    </lineage>
</organism>
<keyword evidence="11 19" id="KW-0067">ATP-binding</keyword>
<dbReference type="Pfam" id="PF01453">
    <property type="entry name" value="B_lectin"/>
    <property type="match status" value="1"/>
</dbReference>
<feature type="transmembrane region" description="Helical" evidence="21">
    <location>
        <begin position="475"/>
        <end position="502"/>
    </location>
</feature>
<evidence type="ECO:0000313" key="26">
    <source>
        <dbReference type="EMBL" id="KAG1330233.1"/>
    </source>
</evidence>
<evidence type="ECO:0000256" key="13">
    <source>
        <dbReference type="ARBA" id="ARBA00023136"/>
    </source>
</evidence>
<feature type="binding site" evidence="20">
    <location>
        <position position="563"/>
    </location>
    <ligand>
        <name>ATP</name>
        <dbReference type="ChEBI" id="CHEBI:30616"/>
    </ligand>
</feature>
<keyword evidence="16" id="KW-0325">Glycoprotein</keyword>
<feature type="chain" id="PRO_5035440993" description="Receptor-like serine/threonine-protein kinase" evidence="22">
    <location>
        <begin position="20"/>
        <end position="847"/>
    </location>
</feature>
<evidence type="ECO:0000259" key="24">
    <source>
        <dbReference type="PROSITE" id="PS50927"/>
    </source>
</evidence>
<dbReference type="Pfam" id="PF08276">
    <property type="entry name" value="PAN_2"/>
    <property type="match status" value="1"/>
</dbReference>
<feature type="domain" description="Protein kinase" evidence="23">
    <location>
        <begin position="536"/>
        <end position="819"/>
    </location>
</feature>
<evidence type="ECO:0000256" key="4">
    <source>
        <dbReference type="ARBA" id="ARBA00022553"/>
    </source>
</evidence>
<evidence type="ECO:0000256" key="21">
    <source>
        <dbReference type="SAM" id="Phobius"/>
    </source>
</evidence>
<dbReference type="SMART" id="SM00220">
    <property type="entry name" value="S_TKc"/>
    <property type="match status" value="1"/>
</dbReference>
<comment type="similarity">
    <text evidence="19">Belongs to the protein kinase superfamily. Ser/Thr protein kinase family.</text>
</comment>
<dbReference type="InterPro" id="IPR036426">
    <property type="entry name" value="Bulb-type_lectin_dom_sf"/>
</dbReference>
<dbReference type="GO" id="GO:0016020">
    <property type="term" value="C:membrane"/>
    <property type="evidence" value="ECO:0007669"/>
    <property type="project" value="UniProtKB-SubCell"/>
</dbReference>
<dbReference type="SMART" id="SM00108">
    <property type="entry name" value="B_lectin"/>
    <property type="match status" value="1"/>
</dbReference>
<evidence type="ECO:0000256" key="8">
    <source>
        <dbReference type="ARBA" id="ARBA00022734"/>
    </source>
</evidence>
<dbReference type="SUPFAM" id="SSF51110">
    <property type="entry name" value="alpha-D-mannose-specific plant lectins"/>
    <property type="match status" value="1"/>
</dbReference>
<evidence type="ECO:0000256" key="3">
    <source>
        <dbReference type="ARBA" id="ARBA00022536"/>
    </source>
</evidence>
<dbReference type="CDD" id="cd00028">
    <property type="entry name" value="B_lectin"/>
    <property type="match status" value="1"/>
</dbReference>
<keyword evidence="10 19" id="KW-0418">Kinase</keyword>
<dbReference type="FunFam" id="1.10.510.10:FF:000248">
    <property type="entry name" value="S-receptor-like kinase 5"/>
    <property type="match status" value="1"/>
</dbReference>
<keyword evidence="2 19" id="KW-0723">Serine/threonine-protein kinase</keyword>
<dbReference type="InterPro" id="IPR011009">
    <property type="entry name" value="Kinase-like_dom_sf"/>
</dbReference>
<comment type="catalytic activity">
    <reaction evidence="17 19">
        <text>L-threonyl-[protein] + ATP = O-phospho-L-threonyl-[protein] + ADP + H(+)</text>
        <dbReference type="Rhea" id="RHEA:46608"/>
        <dbReference type="Rhea" id="RHEA-COMP:11060"/>
        <dbReference type="Rhea" id="RHEA-COMP:11605"/>
        <dbReference type="ChEBI" id="CHEBI:15378"/>
        <dbReference type="ChEBI" id="CHEBI:30013"/>
        <dbReference type="ChEBI" id="CHEBI:30616"/>
        <dbReference type="ChEBI" id="CHEBI:61977"/>
        <dbReference type="ChEBI" id="CHEBI:456216"/>
        <dbReference type="EC" id="2.7.11.1"/>
    </reaction>
</comment>
<dbReference type="FunFam" id="3.30.200.20:FF:000178">
    <property type="entry name" value="serine/threonine-protein kinase PBS1-like"/>
    <property type="match status" value="1"/>
</dbReference>
<dbReference type="EMBL" id="CM017873">
    <property type="protein sequence ID" value="KAG1330233.1"/>
    <property type="molecule type" value="Genomic_DNA"/>
</dbReference>
<dbReference type="InterPro" id="IPR003609">
    <property type="entry name" value="Pan_app"/>
</dbReference>
<dbReference type="Gene3D" id="2.90.10.30">
    <property type="match status" value="1"/>
</dbReference>
<evidence type="ECO:0000256" key="14">
    <source>
        <dbReference type="ARBA" id="ARBA00023157"/>
    </source>
</evidence>
<evidence type="ECO:0000256" key="9">
    <source>
        <dbReference type="ARBA" id="ARBA00022741"/>
    </source>
</evidence>
<dbReference type="PANTHER" id="PTHR47976">
    <property type="entry name" value="G-TYPE LECTIN S-RECEPTOR-LIKE SERINE/THREONINE-PROTEIN KINASE SD2-5"/>
    <property type="match status" value="1"/>
</dbReference>
<dbReference type="EC" id="2.7.11.1" evidence="19"/>
<keyword evidence="6 21" id="KW-0812">Transmembrane</keyword>
<evidence type="ECO:0000256" key="7">
    <source>
        <dbReference type="ARBA" id="ARBA00022729"/>
    </source>
</evidence>
<dbReference type="GO" id="GO:0030246">
    <property type="term" value="F:carbohydrate binding"/>
    <property type="evidence" value="ECO:0007669"/>
    <property type="project" value="UniProtKB-KW"/>
</dbReference>
<evidence type="ECO:0000256" key="10">
    <source>
        <dbReference type="ARBA" id="ARBA00022777"/>
    </source>
</evidence>
<comment type="caution">
    <text evidence="26">The sequence shown here is derived from an EMBL/GenBank/DDBJ whole genome shotgun (WGS) entry which is preliminary data.</text>
</comment>
<accession>A0A8K0HXT5</accession>
<dbReference type="Gene3D" id="3.30.200.20">
    <property type="entry name" value="Phosphorylase Kinase, domain 1"/>
    <property type="match status" value="1"/>
</dbReference>
<proteinExistence type="inferred from homology"/>
<keyword evidence="12 21" id="KW-1133">Transmembrane helix</keyword>
<dbReference type="PROSITE" id="PS00107">
    <property type="entry name" value="PROTEIN_KINASE_ATP"/>
    <property type="match status" value="1"/>
</dbReference>
<dbReference type="PROSITE" id="PS00108">
    <property type="entry name" value="PROTEIN_KINASE_ST"/>
    <property type="match status" value="1"/>
</dbReference>
<evidence type="ECO:0000256" key="1">
    <source>
        <dbReference type="ARBA" id="ARBA00004479"/>
    </source>
</evidence>
<dbReference type="Gene3D" id="1.10.510.10">
    <property type="entry name" value="Transferase(Phosphotransferase) domain 1"/>
    <property type="match status" value="1"/>
</dbReference>